<proteinExistence type="inferred from homology"/>
<dbReference type="PANTHER" id="PTHR30629">
    <property type="entry name" value="PROPHAGE INTEGRASE"/>
    <property type="match status" value="1"/>
</dbReference>
<feature type="domain" description="Core-binding (CB)" evidence="7">
    <location>
        <begin position="64"/>
        <end position="146"/>
    </location>
</feature>
<keyword evidence="9" id="KW-1185">Reference proteome</keyword>
<gene>
    <name evidence="8" type="ORF">SAMN04488060_0870</name>
</gene>
<evidence type="ECO:0000259" key="6">
    <source>
        <dbReference type="PROSITE" id="PS51898"/>
    </source>
</evidence>
<dbReference type="GO" id="GO:0015074">
    <property type="term" value="P:DNA integration"/>
    <property type="evidence" value="ECO:0007669"/>
    <property type="project" value="UniProtKB-KW"/>
</dbReference>
<organism evidence="8 9">
    <name type="scientific">Qipengyuania nanhaisediminis</name>
    <dbReference type="NCBI Taxonomy" id="604088"/>
    <lineage>
        <taxon>Bacteria</taxon>
        <taxon>Pseudomonadati</taxon>
        <taxon>Pseudomonadota</taxon>
        <taxon>Alphaproteobacteria</taxon>
        <taxon>Sphingomonadales</taxon>
        <taxon>Erythrobacteraceae</taxon>
        <taxon>Qipengyuania</taxon>
    </lineage>
</organism>
<evidence type="ECO:0000313" key="9">
    <source>
        <dbReference type="Proteomes" id="UP000199331"/>
    </source>
</evidence>
<dbReference type="EMBL" id="FOWZ01000001">
    <property type="protein sequence ID" value="SFO94305.1"/>
    <property type="molecule type" value="Genomic_DNA"/>
</dbReference>
<keyword evidence="4" id="KW-0233">DNA recombination</keyword>
<name>A0A1I5LAP5_9SPHN</name>
<dbReference type="InterPro" id="IPR050808">
    <property type="entry name" value="Phage_Integrase"/>
</dbReference>
<dbReference type="GO" id="GO:0003677">
    <property type="term" value="F:DNA binding"/>
    <property type="evidence" value="ECO:0007669"/>
    <property type="project" value="UniProtKB-UniRule"/>
</dbReference>
<evidence type="ECO:0000256" key="5">
    <source>
        <dbReference type="PROSITE-ProRule" id="PRU01248"/>
    </source>
</evidence>
<evidence type="ECO:0000313" key="8">
    <source>
        <dbReference type="EMBL" id="SFO94305.1"/>
    </source>
</evidence>
<dbReference type="Gene3D" id="1.10.150.130">
    <property type="match status" value="1"/>
</dbReference>
<evidence type="ECO:0000256" key="2">
    <source>
        <dbReference type="ARBA" id="ARBA00022908"/>
    </source>
</evidence>
<dbReference type="PROSITE" id="PS51898">
    <property type="entry name" value="TYR_RECOMBINASE"/>
    <property type="match status" value="1"/>
</dbReference>
<evidence type="ECO:0000256" key="4">
    <source>
        <dbReference type="ARBA" id="ARBA00023172"/>
    </source>
</evidence>
<accession>A0A1I5LAP5</accession>
<dbReference type="InterPro" id="IPR011010">
    <property type="entry name" value="DNA_brk_join_enz"/>
</dbReference>
<feature type="domain" description="Tyr recombinase" evidence="6">
    <location>
        <begin position="169"/>
        <end position="365"/>
    </location>
</feature>
<dbReference type="Gene3D" id="1.10.443.10">
    <property type="entry name" value="Intergrase catalytic core"/>
    <property type="match status" value="1"/>
</dbReference>
<protein>
    <submittedName>
        <fullName evidence="8">Site-specific recombinase XerD</fullName>
    </submittedName>
</protein>
<reference evidence="9" key="1">
    <citation type="submission" date="2016-10" db="EMBL/GenBank/DDBJ databases">
        <authorList>
            <person name="Varghese N."/>
            <person name="Submissions S."/>
        </authorList>
    </citation>
    <scope>NUCLEOTIDE SEQUENCE [LARGE SCALE GENOMIC DNA]</scope>
    <source>
        <strain evidence="9">CGMCC 1.7715</strain>
    </source>
</reference>
<keyword evidence="2" id="KW-0229">DNA integration</keyword>
<dbReference type="Proteomes" id="UP000199331">
    <property type="component" value="Unassembled WGS sequence"/>
</dbReference>
<dbReference type="PANTHER" id="PTHR30629:SF2">
    <property type="entry name" value="PROPHAGE INTEGRASE INTS-RELATED"/>
    <property type="match status" value="1"/>
</dbReference>
<dbReference type="RefSeq" id="WP_090477592.1">
    <property type="nucleotide sequence ID" value="NZ_FOWZ01000001.1"/>
</dbReference>
<comment type="similarity">
    <text evidence="1">Belongs to the 'phage' integrase family.</text>
</comment>
<dbReference type="AlphaFoldDB" id="A0A1I5LAP5"/>
<dbReference type="OrthoDB" id="6388170at2"/>
<dbReference type="InterPro" id="IPR002104">
    <property type="entry name" value="Integrase_catalytic"/>
</dbReference>
<dbReference type="InterPro" id="IPR013762">
    <property type="entry name" value="Integrase-like_cat_sf"/>
</dbReference>
<keyword evidence="3 5" id="KW-0238">DNA-binding</keyword>
<evidence type="ECO:0000256" key="3">
    <source>
        <dbReference type="ARBA" id="ARBA00023125"/>
    </source>
</evidence>
<dbReference type="InterPro" id="IPR010998">
    <property type="entry name" value="Integrase_recombinase_N"/>
</dbReference>
<dbReference type="STRING" id="604088.SAMN04488060_0870"/>
<dbReference type="GO" id="GO:0006310">
    <property type="term" value="P:DNA recombination"/>
    <property type="evidence" value="ECO:0007669"/>
    <property type="project" value="UniProtKB-KW"/>
</dbReference>
<sequence>MAIRKRNWIAPDGTPKQAWLVEYRDQAGKRRFKQFQRRKEADAWELNARGEVAKGIHTPDSVSITVEKAAERWIDSVRAANREPTTVAAYDQHVRLHIVPKCGAVKLSQLTAPMVKGYLNEWLGDLSRPMAVRVLRSFKAILTNAQEEGLVAQNVALAVKPSRVSREKRKVKPPSKSDLRAILKAAEGSNNIKAGALATPAIYSGLRASELRGLAWDSLDLKRGTVTVEQRADAKGHLGPPKSKAGYRTIPLPSGAVTILKRWKLACPAHDAGLVFPSEKGKPLSHTVLMKDLIGPLQCSAGVTSQKGDKARYGMHAFRHAAASLWIDRGLNPKRVQYLMGHSSITVTFDTYGHLFETELEDADAIEAALFSKEN</sequence>
<dbReference type="Pfam" id="PF00589">
    <property type="entry name" value="Phage_integrase"/>
    <property type="match status" value="1"/>
</dbReference>
<dbReference type="CDD" id="cd01189">
    <property type="entry name" value="INT_ICEBs1_C_like"/>
    <property type="match status" value="1"/>
</dbReference>
<dbReference type="SUPFAM" id="SSF56349">
    <property type="entry name" value="DNA breaking-rejoining enzymes"/>
    <property type="match status" value="1"/>
</dbReference>
<evidence type="ECO:0000256" key="1">
    <source>
        <dbReference type="ARBA" id="ARBA00008857"/>
    </source>
</evidence>
<dbReference type="InterPro" id="IPR044068">
    <property type="entry name" value="CB"/>
</dbReference>
<evidence type="ECO:0000259" key="7">
    <source>
        <dbReference type="PROSITE" id="PS51900"/>
    </source>
</evidence>
<dbReference type="PROSITE" id="PS51900">
    <property type="entry name" value="CB"/>
    <property type="match status" value="1"/>
</dbReference>